<dbReference type="SUPFAM" id="SSF117916">
    <property type="entry name" value="Fe-S cluster assembly (FSCA) domain-like"/>
    <property type="match status" value="1"/>
</dbReference>
<keyword evidence="4" id="KW-1185">Reference proteome</keyword>
<comment type="caution">
    <text evidence="3">The sequence shown here is derived from an EMBL/GenBank/DDBJ whole genome shotgun (WGS) entry which is preliminary data.</text>
</comment>
<evidence type="ECO:0000313" key="4">
    <source>
        <dbReference type="Proteomes" id="UP000256294"/>
    </source>
</evidence>
<dbReference type="InterPro" id="IPR052339">
    <property type="entry name" value="Fe-S_Maturation_MIP18"/>
</dbReference>
<evidence type="ECO:0000259" key="1">
    <source>
        <dbReference type="Pfam" id="PF01883"/>
    </source>
</evidence>
<feature type="domain" description="MIP18 family-like" evidence="1">
    <location>
        <begin position="30"/>
        <end position="95"/>
    </location>
</feature>
<dbReference type="Gene3D" id="3.30.300.130">
    <property type="entry name" value="Fe-S cluster assembly (FSCA)"/>
    <property type="match status" value="1"/>
</dbReference>
<protein>
    <submittedName>
        <fullName evidence="3">Ring-1,2-phenylacetyl-CoA epoxidase subunit PaaD</fullName>
    </submittedName>
</protein>
<dbReference type="PANTHER" id="PTHR42831">
    <property type="entry name" value="FE-S PROTEIN MATURATION AUXILIARY FACTOR YITW"/>
    <property type="match status" value="1"/>
</dbReference>
<dbReference type="InterPro" id="IPR002744">
    <property type="entry name" value="MIP18-like"/>
</dbReference>
<feature type="domain" description="PaaD zinc beta ribbon" evidence="2">
    <location>
        <begin position="140"/>
        <end position="186"/>
    </location>
</feature>
<dbReference type="NCBIfam" id="TIGR02159">
    <property type="entry name" value="PA_CoA_Oxy4"/>
    <property type="match status" value="1"/>
</dbReference>
<evidence type="ECO:0000259" key="2">
    <source>
        <dbReference type="Pfam" id="PF23451"/>
    </source>
</evidence>
<accession>A0A3D9UPM6</accession>
<gene>
    <name evidence="3" type="ORF">BDD26_1321</name>
</gene>
<name>A0A3D9UPM6_9GAMM</name>
<dbReference type="EMBL" id="QTUB01000001">
    <property type="protein sequence ID" value="REF26651.1"/>
    <property type="molecule type" value="Genomic_DNA"/>
</dbReference>
<dbReference type="Pfam" id="PF01883">
    <property type="entry name" value="FeS_assembly_P"/>
    <property type="match status" value="1"/>
</dbReference>
<dbReference type="InterPro" id="IPR034904">
    <property type="entry name" value="FSCA_dom_sf"/>
</dbReference>
<dbReference type="Pfam" id="PF23451">
    <property type="entry name" value="Zn_ribbon_PaaD"/>
    <property type="match status" value="1"/>
</dbReference>
<dbReference type="Proteomes" id="UP000256294">
    <property type="component" value="Unassembled WGS sequence"/>
</dbReference>
<dbReference type="PANTHER" id="PTHR42831:SF3">
    <property type="entry name" value="1,2-PHENYLACETYL-COA EPOXIDASE, SUBUNIT D-RELATED"/>
    <property type="match status" value="1"/>
</dbReference>
<proteinExistence type="predicted"/>
<dbReference type="InterPro" id="IPR011883">
    <property type="entry name" value="PaaD-like"/>
</dbReference>
<dbReference type="AlphaFoldDB" id="A0A3D9UPM6"/>
<organism evidence="3 4">
    <name type="scientific">Xenorhabdus cabanillasii</name>
    <dbReference type="NCBI Taxonomy" id="351673"/>
    <lineage>
        <taxon>Bacteria</taxon>
        <taxon>Pseudomonadati</taxon>
        <taxon>Pseudomonadota</taxon>
        <taxon>Gammaproteobacteria</taxon>
        <taxon>Enterobacterales</taxon>
        <taxon>Morganellaceae</taxon>
        <taxon>Xenorhabdus</taxon>
    </lineage>
</organism>
<reference evidence="3 4" key="1">
    <citation type="submission" date="2018-08" db="EMBL/GenBank/DDBJ databases">
        <title>Genomic Encyclopedia of Archaeal and Bacterial Type Strains, Phase II (KMG-II): from individual species to whole genera.</title>
        <authorList>
            <person name="Goeker M."/>
        </authorList>
    </citation>
    <scope>NUCLEOTIDE SEQUENCE [LARGE SCALE GENOMIC DNA]</scope>
    <source>
        <strain evidence="3 4">DSM 17905</strain>
    </source>
</reference>
<sequence length="188" mass="21111">MEQQFNTLQLNTLQLNTLQLIVLQQPEVHQIWQCLHQIADPELPTLSITDLGMVRAVLPFHTEQAGQTGWQVIFTPTYSGCPATEFLVNEIHTTLTQSGFSPVHVDVSLSPAWTTDWMNADARQRLRESGIAPPQGSACEKPADTESIICPRCSSHETEKISEFGSTACKALYRCRQCLEPFDYFKCI</sequence>
<evidence type="ECO:0000313" key="3">
    <source>
        <dbReference type="EMBL" id="REF26651.1"/>
    </source>
</evidence>
<dbReference type="InterPro" id="IPR056572">
    <property type="entry name" value="Zn_ribbon_PaaD"/>
</dbReference>